<dbReference type="SUPFAM" id="SSF53474">
    <property type="entry name" value="alpha/beta-Hydrolases"/>
    <property type="match status" value="1"/>
</dbReference>
<dbReference type="AlphaFoldDB" id="A0A517XSG4"/>
<protein>
    <submittedName>
        <fullName evidence="2">Pimeloyl-[acyl-carrier protein] methyl ester esterase</fullName>
        <ecNumber evidence="2">3.1.1.85</ecNumber>
    </submittedName>
</protein>
<dbReference type="GO" id="GO:0090499">
    <property type="term" value="F:pimelyl-[acyl-carrier protein] methyl ester esterase activity"/>
    <property type="evidence" value="ECO:0007669"/>
    <property type="project" value="UniProtKB-EC"/>
</dbReference>
<dbReference type="EMBL" id="CP036273">
    <property type="protein sequence ID" value="QDU20454.1"/>
    <property type="molecule type" value="Genomic_DNA"/>
</dbReference>
<dbReference type="Gene3D" id="3.40.50.1820">
    <property type="entry name" value="alpha/beta hydrolase"/>
    <property type="match status" value="1"/>
</dbReference>
<dbReference type="InterPro" id="IPR050266">
    <property type="entry name" value="AB_hydrolase_sf"/>
</dbReference>
<sequence>MFTESLVPVGDLRLNVATGPRNGPPLWLVHGLIRRWQDFGPILPDLAARWTVRAPDHRGHGRSDRAASYLVTDYLGDIAALVQDESEPAVIVGHSLGALVALGVAAARPDKVRAVVLLDPPGTTFVSHIAETPYAAVWAGIRALAGRGSSVAELARRLGALRVPDATRPGQTTTYGSTRDAATVRFVARCVADIDPATLNPAVEGGWLEGFDLAPQLGRVRCPVLLLVGDPKAGGMLPPADADPLAAALTDCTRVDLQGVGHLPHTQDPAATLKLLHAFLDSL</sequence>
<evidence type="ECO:0000259" key="1">
    <source>
        <dbReference type="Pfam" id="PF12697"/>
    </source>
</evidence>
<evidence type="ECO:0000313" key="3">
    <source>
        <dbReference type="Proteomes" id="UP000319576"/>
    </source>
</evidence>
<dbReference type="OrthoDB" id="9773293at2"/>
<dbReference type="PRINTS" id="PR00111">
    <property type="entry name" value="ABHYDROLASE"/>
</dbReference>
<dbReference type="PANTHER" id="PTHR43798:SF33">
    <property type="entry name" value="HYDROLASE, PUTATIVE (AFU_ORTHOLOGUE AFUA_2G14860)-RELATED"/>
    <property type="match status" value="1"/>
</dbReference>
<dbReference type="KEGG" id="uli:ETAA1_24060"/>
<dbReference type="GO" id="GO:0016020">
    <property type="term" value="C:membrane"/>
    <property type="evidence" value="ECO:0007669"/>
    <property type="project" value="TreeGrafter"/>
</dbReference>
<dbReference type="InterPro" id="IPR000073">
    <property type="entry name" value="AB_hydrolase_1"/>
</dbReference>
<dbReference type="Pfam" id="PF12697">
    <property type="entry name" value="Abhydrolase_6"/>
    <property type="match status" value="1"/>
</dbReference>
<keyword evidence="3" id="KW-1185">Reference proteome</keyword>
<proteinExistence type="predicted"/>
<reference evidence="2 3" key="1">
    <citation type="submission" date="2019-02" db="EMBL/GenBank/DDBJ databases">
        <title>Deep-cultivation of Planctomycetes and their phenomic and genomic characterization uncovers novel biology.</title>
        <authorList>
            <person name="Wiegand S."/>
            <person name="Jogler M."/>
            <person name="Boedeker C."/>
            <person name="Pinto D."/>
            <person name="Vollmers J."/>
            <person name="Rivas-Marin E."/>
            <person name="Kohn T."/>
            <person name="Peeters S.H."/>
            <person name="Heuer A."/>
            <person name="Rast P."/>
            <person name="Oberbeckmann S."/>
            <person name="Bunk B."/>
            <person name="Jeske O."/>
            <person name="Meyerdierks A."/>
            <person name="Storesund J.E."/>
            <person name="Kallscheuer N."/>
            <person name="Luecker S."/>
            <person name="Lage O.M."/>
            <person name="Pohl T."/>
            <person name="Merkel B.J."/>
            <person name="Hornburger P."/>
            <person name="Mueller R.-W."/>
            <person name="Bruemmer F."/>
            <person name="Labrenz M."/>
            <person name="Spormann A.M."/>
            <person name="Op den Camp H."/>
            <person name="Overmann J."/>
            <person name="Amann R."/>
            <person name="Jetten M.S.M."/>
            <person name="Mascher T."/>
            <person name="Medema M.H."/>
            <person name="Devos D.P."/>
            <person name="Kaster A.-K."/>
            <person name="Ovreas L."/>
            <person name="Rohde M."/>
            <person name="Galperin M.Y."/>
            <person name="Jogler C."/>
        </authorList>
    </citation>
    <scope>NUCLEOTIDE SEQUENCE [LARGE SCALE GENOMIC DNA]</scope>
    <source>
        <strain evidence="2 3">ETA_A1</strain>
    </source>
</reference>
<keyword evidence="2" id="KW-0378">Hydrolase</keyword>
<dbReference type="InterPro" id="IPR029058">
    <property type="entry name" value="AB_hydrolase_fold"/>
</dbReference>
<dbReference type="Proteomes" id="UP000319576">
    <property type="component" value="Chromosome"/>
</dbReference>
<dbReference type="EC" id="3.1.1.85" evidence="2"/>
<gene>
    <name evidence="2" type="primary">bioH</name>
    <name evidence="2" type="ORF">ETAA1_24060</name>
</gene>
<accession>A0A517XSG4</accession>
<feature type="domain" description="AB hydrolase-1" evidence="1">
    <location>
        <begin position="28"/>
        <end position="272"/>
    </location>
</feature>
<dbReference type="PANTHER" id="PTHR43798">
    <property type="entry name" value="MONOACYLGLYCEROL LIPASE"/>
    <property type="match status" value="1"/>
</dbReference>
<name>A0A517XSG4_9BACT</name>
<evidence type="ECO:0000313" key="2">
    <source>
        <dbReference type="EMBL" id="QDU20454.1"/>
    </source>
</evidence>
<dbReference type="RefSeq" id="WP_145238019.1">
    <property type="nucleotide sequence ID" value="NZ_CP036273.1"/>
</dbReference>
<organism evidence="2 3">
    <name type="scientific">Urbifossiella limnaea</name>
    <dbReference type="NCBI Taxonomy" id="2528023"/>
    <lineage>
        <taxon>Bacteria</taxon>
        <taxon>Pseudomonadati</taxon>
        <taxon>Planctomycetota</taxon>
        <taxon>Planctomycetia</taxon>
        <taxon>Gemmatales</taxon>
        <taxon>Gemmataceae</taxon>
        <taxon>Urbifossiella</taxon>
    </lineage>
</organism>